<dbReference type="EMBL" id="VSDO01000006">
    <property type="protein sequence ID" value="TYA10362.1"/>
    <property type="molecule type" value="Genomic_DNA"/>
</dbReference>
<dbReference type="Proteomes" id="UP000325218">
    <property type="component" value="Unassembled WGS sequence"/>
</dbReference>
<dbReference type="OrthoDB" id="192836at2"/>
<feature type="domain" description="Response regulatory" evidence="6">
    <location>
        <begin position="7"/>
        <end position="127"/>
    </location>
</feature>
<dbReference type="SUPFAM" id="SSF46894">
    <property type="entry name" value="C-terminal effector domain of the bipartite response regulators"/>
    <property type="match status" value="1"/>
</dbReference>
<keyword evidence="3" id="KW-0238">DNA-binding</keyword>
<dbReference type="SMART" id="SM00448">
    <property type="entry name" value="REC"/>
    <property type="match status" value="1"/>
</dbReference>
<gene>
    <name evidence="7" type="ORF">FRY98_27705</name>
</gene>
<evidence type="ECO:0000313" key="8">
    <source>
        <dbReference type="Proteomes" id="UP000325218"/>
    </source>
</evidence>
<dbReference type="InterPro" id="IPR013249">
    <property type="entry name" value="RNA_pol_sigma70_r4_t2"/>
</dbReference>
<keyword evidence="2" id="KW-0805">Transcription regulation</keyword>
<dbReference type="InterPro" id="IPR001789">
    <property type="entry name" value="Sig_transdc_resp-reg_receiver"/>
</dbReference>
<organism evidence="7 8">
    <name type="scientific">Paenibacillus faecis</name>
    <dbReference type="NCBI Taxonomy" id="862114"/>
    <lineage>
        <taxon>Bacteria</taxon>
        <taxon>Bacillati</taxon>
        <taxon>Bacillota</taxon>
        <taxon>Bacilli</taxon>
        <taxon>Bacillales</taxon>
        <taxon>Paenibacillaceae</taxon>
        <taxon>Paenibacillus</taxon>
    </lineage>
</organism>
<dbReference type="PRINTS" id="PR00038">
    <property type="entry name" value="HTHLUXR"/>
</dbReference>
<keyword evidence="8" id="KW-1185">Reference proteome</keyword>
<dbReference type="GO" id="GO:0003677">
    <property type="term" value="F:DNA binding"/>
    <property type="evidence" value="ECO:0007669"/>
    <property type="project" value="UniProtKB-KW"/>
</dbReference>
<name>A0A5D0CL01_9BACL</name>
<dbReference type="SUPFAM" id="SSF52172">
    <property type="entry name" value="CheY-like"/>
    <property type="match status" value="1"/>
</dbReference>
<evidence type="ECO:0000259" key="6">
    <source>
        <dbReference type="PROSITE" id="PS50110"/>
    </source>
</evidence>
<dbReference type="InterPro" id="IPR016032">
    <property type="entry name" value="Sig_transdc_resp-reg_C-effctor"/>
</dbReference>
<dbReference type="InterPro" id="IPR058245">
    <property type="entry name" value="NreC/VraR/RcsB-like_REC"/>
</dbReference>
<proteinExistence type="predicted"/>
<reference evidence="7 8" key="1">
    <citation type="submission" date="2019-08" db="EMBL/GenBank/DDBJ databases">
        <title>Genome sequencing of Paenibacillus faecis DSM 23593(T).</title>
        <authorList>
            <person name="Kook J.-K."/>
            <person name="Park S.-N."/>
            <person name="Lim Y.K."/>
        </authorList>
    </citation>
    <scope>NUCLEOTIDE SEQUENCE [LARGE SCALE GENOMIC DNA]</scope>
    <source>
        <strain evidence="7 8">DSM 23593</strain>
    </source>
</reference>
<dbReference type="InterPro" id="IPR000792">
    <property type="entry name" value="Tscrpt_reg_LuxR_C"/>
</dbReference>
<protein>
    <submittedName>
        <fullName evidence="7">Response regulator transcription factor</fullName>
    </submittedName>
</protein>
<dbReference type="SMART" id="SM00421">
    <property type="entry name" value="HTH_LUXR"/>
    <property type="match status" value="1"/>
</dbReference>
<comment type="caution">
    <text evidence="7">The sequence shown here is derived from an EMBL/GenBank/DDBJ whole genome shotgun (WGS) entry which is preliminary data.</text>
</comment>
<accession>A0A5D0CL01</accession>
<dbReference type="Pfam" id="PF08281">
    <property type="entry name" value="Sigma70_r4_2"/>
    <property type="match status" value="1"/>
</dbReference>
<dbReference type="GO" id="GO:0006352">
    <property type="term" value="P:DNA-templated transcription initiation"/>
    <property type="evidence" value="ECO:0007669"/>
    <property type="project" value="InterPro"/>
</dbReference>
<keyword evidence="1 5" id="KW-0597">Phosphoprotein</keyword>
<dbReference type="CDD" id="cd17535">
    <property type="entry name" value="REC_NarL-like"/>
    <property type="match status" value="1"/>
</dbReference>
<evidence type="ECO:0000256" key="1">
    <source>
        <dbReference type="ARBA" id="ARBA00022553"/>
    </source>
</evidence>
<evidence type="ECO:0000256" key="2">
    <source>
        <dbReference type="ARBA" id="ARBA00023015"/>
    </source>
</evidence>
<feature type="modified residue" description="4-aspartylphosphate" evidence="5">
    <location>
        <position position="58"/>
    </location>
</feature>
<dbReference type="PROSITE" id="PS50110">
    <property type="entry name" value="RESPONSE_REGULATORY"/>
    <property type="match status" value="1"/>
</dbReference>
<evidence type="ECO:0000313" key="7">
    <source>
        <dbReference type="EMBL" id="TYA10362.1"/>
    </source>
</evidence>
<dbReference type="AlphaFoldDB" id="A0A5D0CL01"/>
<dbReference type="Pfam" id="PF00072">
    <property type="entry name" value="Response_reg"/>
    <property type="match status" value="1"/>
</dbReference>
<dbReference type="PANTHER" id="PTHR43214:SF43">
    <property type="entry name" value="TWO-COMPONENT RESPONSE REGULATOR"/>
    <property type="match status" value="1"/>
</dbReference>
<dbReference type="InterPro" id="IPR011006">
    <property type="entry name" value="CheY-like_superfamily"/>
</dbReference>
<evidence type="ECO:0000256" key="3">
    <source>
        <dbReference type="ARBA" id="ARBA00023125"/>
    </source>
</evidence>
<dbReference type="InterPro" id="IPR039420">
    <property type="entry name" value="WalR-like"/>
</dbReference>
<dbReference type="Gene3D" id="3.40.50.2300">
    <property type="match status" value="1"/>
</dbReference>
<dbReference type="GO" id="GO:0000160">
    <property type="term" value="P:phosphorelay signal transduction system"/>
    <property type="evidence" value="ECO:0007669"/>
    <property type="project" value="InterPro"/>
</dbReference>
<keyword evidence="4" id="KW-0804">Transcription</keyword>
<evidence type="ECO:0000256" key="5">
    <source>
        <dbReference type="PROSITE-ProRule" id="PRU00169"/>
    </source>
</evidence>
<evidence type="ECO:0000256" key="4">
    <source>
        <dbReference type="ARBA" id="ARBA00023163"/>
    </source>
</evidence>
<dbReference type="PANTHER" id="PTHR43214">
    <property type="entry name" value="TWO-COMPONENT RESPONSE REGULATOR"/>
    <property type="match status" value="1"/>
</dbReference>
<sequence>MVMERIRVMLVEDDPFWREHISADLADEADVAVAGVASTKEEAVEIAARVDLDVILMDINLTGNNLDGLDAAEEILRQEKNNSVKVIMLTSITESEVIMKSFRLGAMNYINKSSYQDILHAIREAHSGRASIHPDAARAMRSEVQLMELSPTEREVFELRKSGLSKREISERLHKSTNTIKTQLRSIKNKLTNFKMD</sequence>
<dbReference type="GO" id="GO:0016987">
    <property type="term" value="F:sigma factor activity"/>
    <property type="evidence" value="ECO:0007669"/>
    <property type="project" value="InterPro"/>
</dbReference>